<reference evidence="6 7" key="1">
    <citation type="submission" date="2021-03" db="EMBL/GenBank/DDBJ databases">
        <title>Sequencing the genomes of 1000 actinobacteria strains.</title>
        <authorList>
            <person name="Klenk H.-P."/>
        </authorList>
    </citation>
    <scope>NUCLEOTIDE SEQUENCE [LARGE SCALE GENOMIC DNA]</scope>
    <source>
        <strain evidence="6 7">DSM 12936</strain>
    </source>
</reference>
<feature type="chain" id="PRO_5046621777" evidence="5">
    <location>
        <begin position="23"/>
        <end position="544"/>
    </location>
</feature>
<dbReference type="InterPro" id="IPR050490">
    <property type="entry name" value="Bact_solute-bd_prot1"/>
</dbReference>
<dbReference type="SUPFAM" id="SSF53850">
    <property type="entry name" value="Periplasmic binding protein-like II"/>
    <property type="match status" value="1"/>
</dbReference>
<evidence type="ECO:0000256" key="2">
    <source>
        <dbReference type="ARBA" id="ARBA00008520"/>
    </source>
</evidence>
<evidence type="ECO:0000256" key="1">
    <source>
        <dbReference type="ARBA" id="ARBA00004196"/>
    </source>
</evidence>
<name>A0ABS4Z552_9ACTN</name>
<evidence type="ECO:0000256" key="4">
    <source>
        <dbReference type="ARBA" id="ARBA00022729"/>
    </source>
</evidence>
<dbReference type="Proteomes" id="UP000758168">
    <property type="component" value="Unassembled WGS sequence"/>
</dbReference>
<sequence length="544" mass="57074">MPSSPTFSRRSLLLTTTGLAAAALVPGLAACSSGPGSGATASGAAVQLPTRRAAALAEPDLPGTASGVPDGFLRYPADPKPSVSEAPGTGAAVTALLSSFAVAPTSAPRNAYAAELNTRLRAELALQVVPAADYAVKLATTVSSGDLPDVLEMLPVQPQLPQLLGATCADLTPFLAGDAVLDYPNLAACTPDMWRTTVFDGKIFGVPVPRPVQSVAPFVRTDLLEQRGLDPDVTSWEQLLDLCAALTEPKRSRYAFSLAPVSYLTGALGGIADWAEQDGTFVRYQESPQYREALARCAELSGKGFLHPDAFAANATVLGKQRLVGGQVGIHPDGFSAWGSLARFLPAGQQEVIGALPVAGFDGATPTYTVSAGSSNFTVIRKADEGRVRELLRILDYLSAPFGSAEFLFRKYGTAGVQHTVEGGNPTLTKKGTDEVTPVTEALDYHLADGMKVAYEGALTGITKAKHAYASAAEPAYVRSATTGLYSETFARRNNNFVAMITDVQNGVITGRRPLTDLDEALKTWNDGDGATIKRELAAAKEQQ</sequence>
<keyword evidence="3" id="KW-0813">Transport</keyword>
<dbReference type="PROSITE" id="PS51318">
    <property type="entry name" value="TAT"/>
    <property type="match status" value="1"/>
</dbReference>
<dbReference type="RefSeq" id="WP_210053715.1">
    <property type="nucleotide sequence ID" value="NZ_BAAAMH010000012.1"/>
</dbReference>
<comment type="subcellular location">
    <subcellularLocation>
        <location evidence="1">Cell envelope</location>
    </subcellularLocation>
</comment>
<dbReference type="EMBL" id="JAGIOB010000001">
    <property type="protein sequence ID" value="MBP2416177.1"/>
    <property type="molecule type" value="Genomic_DNA"/>
</dbReference>
<keyword evidence="4 5" id="KW-0732">Signal</keyword>
<evidence type="ECO:0000313" key="7">
    <source>
        <dbReference type="Proteomes" id="UP000758168"/>
    </source>
</evidence>
<evidence type="ECO:0000313" key="6">
    <source>
        <dbReference type="EMBL" id="MBP2416177.1"/>
    </source>
</evidence>
<proteinExistence type="inferred from homology"/>
<dbReference type="PANTHER" id="PTHR43649">
    <property type="entry name" value="ARABINOSE-BINDING PROTEIN-RELATED"/>
    <property type="match status" value="1"/>
</dbReference>
<evidence type="ECO:0000256" key="5">
    <source>
        <dbReference type="SAM" id="SignalP"/>
    </source>
</evidence>
<gene>
    <name evidence="6" type="ORF">JOF54_001099</name>
</gene>
<dbReference type="Gene3D" id="3.40.190.10">
    <property type="entry name" value="Periplasmic binding protein-like II"/>
    <property type="match status" value="1"/>
</dbReference>
<feature type="signal peptide" evidence="5">
    <location>
        <begin position="1"/>
        <end position="22"/>
    </location>
</feature>
<dbReference type="InterPro" id="IPR006059">
    <property type="entry name" value="SBP"/>
</dbReference>
<evidence type="ECO:0000256" key="3">
    <source>
        <dbReference type="ARBA" id="ARBA00022448"/>
    </source>
</evidence>
<organism evidence="6 7">
    <name type="scientific">Microlunatus capsulatus</name>
    <dbReference type="NCBI Taxonomy" id="99117"/>
    <lineage>
        <taxon>Bacteria</taxon>
        <taxon>Bacillati</taxon>
        <taxon>Actinomycetota</taxon>
        <taxon>Actinomycetes</taxon>
        <taxon>Propionibacteriales</taxon>
        <taxon>Propionibacteriaceae</taxon>
        <taxon>Microlunatus</taxon>
    </lineage>
</organism>
<keyword evidence="7" id="KW-1185">Reference proteome</keyword>
<dbReference type="PANTHER" id="PTHR43649:SF31">
    <property type="entry name" value="SN-GLYCEROL-3-PHOSPHATE-BINDING PERIPLASMIC PROTEIN UGPB"/>
    <property type="match status" value="1"/>
</dbReference>
<protein>
    <submittedName>
        <fullName evidence="6">Aldouronate transport system substrate-binding protein</fullName>
    </submittedName>
</protein>
<comment type="caution">
    <text evidence="6">The sequence shown here is derived from an EMBL/GenBank/DDBJ whole genome shotgun (WGS) entry which is preliminary data.</text>
</comment>
<comment type="similarity">
    <text evidence="2">Belongs to the bacterial solute-binding protein 1 family.</text>
</comment>
<dbReference type="InterPro" id="IPR006311">
    <property type="entry name" value="TAT_signal"/>
</dbReference>
<dbReference type="Pfam" id="PF13416">
    <property type="entry name" value="SBP_bac_8"/>
    <property type="match status" value="1"/>
</dbReference>
<accession>A0ABS4Z552</accession>